<feature type="region of interest" description="Disordered" evidence="1">
    <location>
        <begin position="83"/>
        <end position="119"/>
    </location>
</feature>
<name>A0A5M6IMB6_9PROT</name>
<organism evidence="2 3">
    <name type="scientific">Rhodovastum atsumiense</name>
    <dbReference type="NCBI Taxonomy" id="504468"/>
    <lineage>
        <taxon>Bacteria</taxon>
        <taxon>Pseudomonadati</taxon>
        <taxon>Pseudomonadota</taxon>
        <taxon>Alphaproteobacteria</taxon>
        <taxon>Acetobacterales</taxon>
        <taxon>Acetobacteraceae</taxon>
        <taxon>Rhodovastum</taxon>
    </lineage>
</organism>
<evidence type="ECO:0000313" key="3">
    <source>
        <dbReference type="Proteomes" id="UP000325255"/>
    </source>
</evidence>
<comment type="caution">
    <text evidence="2">The sequence shown here is derived from an EMBL/GenBank/DDBJ whole genome shotgun (WGS) entry which is preliminary data.</text>
</comment>
<protein>
    <submittedName>
        <fullName evidence="2">Uncharacterized protein</fullName>
    </submittedName>
</protein>
<accession>A0A5M6IMB6</accession>
<evidence type="ECO:0000256" key="1">
    <source>
        <dbReference type="SAM" id="MobiDB-lite"/>
    </source>
</evidence>
<dbReference type="AlphaFoldDB" id="A0A5M6IMB6"/>
<proteinExistence type="predicted"/>
<sequence length="119" mass="13035">MPDALRSAAAIAATALMLGITVRLSHADCLVDVDHAQVTATAMTNELSRRFALYHLQQARIEAMEGEEECREHLEEAERIIETQPFTLAPGERLGLPESEAPPPVLPAQEAMSDRQTSK</sequence>
<reference evidence="2 3" key="1">
    <citation type="submission" date="2019-09" db="EMBL/GenBank/DDBJ databases">
        <title>Genome sequence of Rhodovastum atsumiense, a diverse member of the Acetobacteraceae family of non-sulfur purple photosynthetic bacteria.</title>
        <authorList>
            <person name="Meyer T."/>
            <person name="Kyndt J."/>
        </authorList>
    </citation>
    <scope>NUCLEOTIDE SEQUENCE [LARGE SCALE GENOMIC DNA]</scope>
    <source>
        <strain evidence="2 3">DSM 21279</strain>
    </source>
</reference>
<gene>
    <name evidence="2" type="ORF">F1189_24240</name>
</gene>
<dbReference type="RefSeq" id="WP_150043692.1">
    <property type="nucleotide sequence ID" value="NZ_OW485601.1"/>
</dbReference>
<evidence type="ECO:0000313" key="2">
    <source>
        <dbReference type="EMBL" id="KAA5609391.1"/>
    </source>
</evidence>
<dbReference type="Proteomes" id="UP000325255">
    <property type="component" value="Unassembled WGS sequence"/>
</dbReference>
<dbReference type="EMBL" id="VWPK01000051">
    <property type="protein sequence ID" value="KAA5609391.1"/>
    <property type="molecule type" value="Genomic_DNA"/>
</dbReference>
<keyword evidence="3" id="KW-1185">Reference proteome</keyword>